<dbReference type="Proteomes" id="UP000326062">
    <property type="component" value="Chromosome 4"/>
</dbReference>
<organism evidence="5 6">
    <name type="scientific">Muntiacus reevesi</name>
    <name type="common">Reeves' muntjac</name>
    <name type="synonym">Cervus reevesi</name>
    <dbReference type="NCBI Taxonomy" id="9886"/>
    <lineage>
        <taxon>Eukaryota</taxon>
        <taxon>Metazoa</taxon>
        <taxon>Chordata</taxon>
        <taxon>Craniata</taxon>
        <taxon>Vertebrata</taxon>
        <taxon>Euteleostomi</taxon>
        <taxon>Mammalia</taxon>
        <taxon>Eutheria</taxon>
        <taxon>Laurasiatheria</taxon>
        <taxon>Artiodactyla</taxon>
        <taxon>Ruminantia</taxon>
        <taxon>Pecora</taxon>
        <taxon>Cervidae</taxon>
        <taxon>Muntiacinae</taxon>
        <taxon>Muntiacus</taxon>
    </lineage>
</organism>
<dbReference type="EMBL" id="VCEB01000004">
    <property type="protein sequence ID" value="KAB0378603.1"/>
    <property type="molecule type" value="Genomic_DNA"/>
</dbReference>
<accession>A0A5N3XXV7</accession>
<keyword evidence="6" id="KW-1185">Reference proteome</keyword>
<dbReference type="AlphaFoldDB" id="A0A5N3XXV7"/>
<sequence>MPMKGRFPIRRTLQYLSQGDVVFKDSVKVMTVNYNTHGELGEGARGGRCVCWGAFFCCPSRSYSLRWLWTMGSGRPGLDALHVTGEQLPVEGGPPLPPAPALGEVLQCRAVQESQKLPLGVFAFNSLADLLFVASLAFDLSTSAVPSFQVPVAGTAPG</sequence>
<dbReference type="GO" id="GO:0005739">
    <property type="term" value="C:mitochondrion"/>
    <property type="evidence" value="ECO:0007669"/>
    <property type="project" value="UniProtKB-SubCell"/>
</dbReference>
<reference evidence="5 6" key="1">
    <citation type="submission" date="2019-06" db="EMBL/GenBank/DDBJ databases">
        <title>Discovery of a novel chromosome fission-fusion reversal in muntjac.</title>
        <authorList>
            <person name="Mudd A.B."/>
            <person name="Bredeson J.V."/>
            <person name="Baum R."/>
            <person name="Hockemeyer D."/>
            <person name="Rokhsar D.S."/>
        </authorList>
    </citation>
    <scope>NUCLEOTIDE SEQUENCE [LARGE SCALE GENOMIC DNA]</scope>
    <source>
        <strain evidence="5">UCam_UCB_Mr</strain>
        <tissue evidence="5">Fibroblast cell line</tissue>
    </source>
</reference>
<dbReference type="PANTHER" id="PTHR13274:SF2">
    <property type="entry name" value="SMALL RIBOSOMAL SUBUNIT PROTEIN MS25"/>
    <property type="match status" value="1"/>
</dbReference>
<dbReference type="GO" id="GO:0005840">
    <property type="term" value="C:ribosome"/>
    <property type="evidence" value="ECO:0007669"/>
    <property type="project" value="UniProtKB-KW"/>
</dbReference>
<evidence type="ECO:0000256" key="2">
    <source>
        <dbReference type="ARBA" id="ARBA00022980"/>
    </source>
</evidence>
<comment type="caution">
    <text evidence="5">The sequence shown here is derived from an EMBL/GenBank/DDBJ whole genome shotgun (WGS) entry which is preliminary data.</text>
</comment>
<dbReference type="GO" id="GO:1990904">
    <property type="term" value="C:ribonucleoprotein complex"/>
    <property type="evidence" value="ECO:0007669"/>
    <property type="project" value="UniProtKB-KW"/>
</dbReference>
<gene>
    <name evidence="5" type="ORF">FD755_010181</name>
</gene>
<proteinExistence type="predicted"/>
<keyword evidence="2" id="KW-0689">Ribosomal protein</keyword>
<evidence type="ECO:0000256" key="1">
    <source>
        <dbReference type="ARBA" id="ARBA00004173"/>
    </source>
</evidence>
<dbReference type="PANTHER" id="PTHR13274">
    <property type="entry name" value="MITOCHONDRIAL RIBOSOMAL PROTEIN S25"/>
    <property type="match status" value="1"/>
</dbReference>
<dbReference type="InterPro" id="IPR040049">
    <property type="entry name" value="Ribosomal_mS25/mL61"/>
</dbReference>
<comment type="subcellular location">
    <subcellularLocation>
        <location evidence="1">Mitochondrion</location>
    </subcellularLocation>
</comment>
<protein>
    <recommendedName>
        <fullName evidence="7">Mitochondrial ribosomal protein S25</fullName>
    </recommendedName>
</protein>
<keyword evidence="3" id="KW-0496">Mitochondrion</keyword>
<evidence type="ECO:0000313" key="5">
    <source>
        <dbReference type="EMBL" id="KAB0378603.1"/>
    </source>
</evidence>
<evidence type="ECO:0000313" key="6">
    <source>
        <dbReference type="Proteomes" id="UP000326062"/>
    </source>
</evidence>
<evidence type="ECO:0008006" key="7">
    <source>
        <dbReference type="Google" id="ProtNLM"/>
    </source>
</evidence>
<name>A0A5N3XXV7_MUNRE</name>
<keyword evidence="4" id="KW-0687">Ribonucleoprotein</keyword>
<evidence type="ECO:0000256" key="4">
    <source>
        <dbReference type="ARBA" id="ARBA00023274"/>
    </source>
</evidence>
<dbReference type="GO" id="GO:0003735">
    <property type="term" value="F:structural constituent of ribosome"/>
    <property type="evidence" value="ECO:0007669"/>
    <property type="project" value="InterPro"/>
</dbReference>
<evidence type="ECO:0000256" key="3">
    <source>
        <dbReference type="ARBA" id="ARBA00023128"/>
    </source>
</evidence>